<keyword evidence="1" id="KW-0378">Hydrolase</keyword>
<feature type="compositionally biased region" description="Basic and acidic residues" evidence="2">
    <location>
        <begin position="289"/>
        <end position="298"/>
    </location>
</feature>
<feature type="compositionally biased region" description="Basic and acidic residues" evidence="2">
    <location>
        <begin position="376"/>
        <end position="395"/>
    </location>
</feature>
<dbReference type="PROSITE" id="PS00141">
    <property type="entry name" value="ASP_PROTEASE"/>
    <property type="match status" value="1"/>
</dbReference>
<evidence type="ECO:0000313" key="4">
    <source>
        <dbReference type="EMBL" id="MBW69672.1"/>
    </source>
</evidence>
<dbReference type="SUPFAM" id="SSF50630">
    <property type="entry name" value="Acid proteases"/>
    <property type="match status" value="1"/>
</dbReference>
<dbReference type="InterPro" id="IPR001995">
    <property type="entry name" value="Peptidase_A2_cat"/>
</dbReference>
<accession>A0A2M4CWG1</accession>
<feature type="domain" description="Peptidase A2" evidence="3">
    <location>
        <begin position="438"/>
        <end position="477"/>
    </location>
</feature>
<dbReference type="GO" id="GO:0004190">
    <property type="term" value="F:aspartic-type endopeptidase activity"/>
    <property type="evidence" value="ECO:0007669"/>
    <property type="project" value="InterPro"/>
</dbReference>
<dbReference type="PROSITE" id="PS50175">
    <property type="entry name" value="ASP_PROT_RETROV"/>
    <property type="match status" value="1"/>
</dbReference>
<name>A0A2M4CWG1_ANODA</name>
<dbReference type="Gene3D" id="2.40.70.10">
    <property type="entry name" value="Acid Proteases"/>
    <property type="match status" value="1"/>
</dbReference>
<evidence type="ECO:0000256" key="2">
    <source>
        <dbReference type="SAM" id="MobiDB-lite"/>
    </source>
</evidence>
<dbReference type="Pfam" id="PF13650">
    <property type="entry name" value="Asp_protease_2"/>
    <property type="match status" value="1"/>
</dbReference>
<organism evidence="4">
    <name type="scientific">Anopheles darlingi</name>
    <name type="common">Mosquito</name>
    <dbReference type="NCBI Taxonomy" id="43151"/>
    <lineage>
        <taxon>Eukaryota</taxon>
        <taxon>Metazoa</taxon>
        <taxon>Ecdysozoa</taxon>
        <taxon>Arthropoda</taxon>
        <taxon>Hexapoda</taxon>
        <taxon>Insecta</taxon>
        <taxon>Pterygota</taxon>
        <taxon>Neoptera</taxon>
        <taxon>Endopterygota</taxon>
        <taxon>Diptera</taxon>
        <taxon>Nematocera</taxon>
        <taxon>Culicoidea</taxon>
        <taxon>Culicidae</taxon>
        <taxon>Anophelinae</taxon>
        <taxon>Anopheles</taxon>
    </lineage>
</organism>
<dbReference type="EMBL" id="GGFL01005494">
    <property type="protein sequence ID" value="MBW69672.1"/>
    <property type="molecule type" value="Transcribed_RNA"/>
</dbReference>
<dbReference type="InterPro" id="IPR021109">
    <property type="entry name" value="Peptidase_aspartic_dom_sf"/>
</dbReference>
<feature type="compositionally biased region" description="Low complexity" evidence="2">
    <location>
        <begin position="8"/>
        <end position="21"/>
    </location>
</feature>
<feature type="region of interest" description="Disordered" evidence="2">
    <location>
        <begin position="256"/>
        <end position="407"/>
    </location>
</feature>
<feature type="compositionally biased region" description="Basic and acidic residues" evidence="2">
    <location>
        <begin position="268"/>
        <end position="281"/>
    </location>
</feature>
<evidence type="ECO:0000256" key="1">
    <source>
        <dbReference type="ARBA" id="ARBA00022801"/>
    </source>
</evidence>
<proteinExistence type="predicted"/>
<evidence type="ECO:0000259" key="3">
    <source>
        <dbReference type="PROSITE" id="PS50175"/>
    </source>
</evidence>
<reference evidence="4" key="1">
    <citation type="submission" date="2018-01" db="EMBL/GenBank/DDBJ databases">
        <title>An insight into the sialome of Amazonian anophelines.</title>
        <authorList>
            <person name="Ribeiro J.M."/>
            <person name="Scarpassa V."/>
            <person name="Calvo E."/>
        </authorList>
    </citation>
    <scope>NUCLEOTIDE SEQUENCE</scope>
</reference>
<feature type="compositionally biased region" description="Polar residues" evidence="2">
    <location>
        <begin position="366"/>
        <end position="375"/>
    </location>
</feature>
<feature type="region of interest" description="Disordered" evidence="2">
    <location>
        <begin position="1"/>
        <end position="21"/>
    </location>
</feature>
<sequence length="496" mass="57044">MSDRVLRSQTRATTAPSSTTADLLSIDTSISVPPALAVDLNATRLLEHESPIEFAEDFPELERSGKLSDHLSRSPGKKPIKMEYQFPMELALRVVPEFTGRPRELDGFLYQLDSLAAKIPEKESTQDLVQVVLGKLRGSAANYFRRIRADTWEEVRARLKQEFGGNLKFEAVVQQVELLEQKKNEDFRSYKDRVLDLWEHLEDYKSSGEEGYPLRLFRRHVVLGLRDSTLKAVAKSHRDLGVKELLELLEEEQEELELDEGMQRRKKDISPRKEYSRDVHYRPPQSPEPRFRQEEWRDRSRRGNYAEPAPSGWQDYNYEEPNREYNQRTCPSQRYEDNRNNWNGSGFARNDHHRWENQHGPARYSGLNTPRQQPKSGERYDQQGRNQRPDYRPEGPRGASRNGPIPNHMIGVVKFPLDCTGAGHITVQINTKNGSEVAEFLVDTGATVNLLRWRDASDLGMVRINTKETTKLSGISGRSIETLGTCELDLQIGEDI</sequence>
<dbReference type="GO" id="GO:0006508">
    <property type="term" value="P:proteolysis"/>
    <property type="evidence" value="ECO:0007669"/>
    <property type="project" value="InterPro"/>
</dbReference>
<dbReference type="AlphaFoldDB" id="A0A2M4CWG1"/>
<dbReference type="CDD" id="cd00303">
    <property type="entry name" value="retropepsin_like"/>
    <property type="match status" value="1"/>
</dbReference>
<protein>
    <recommendedName>
        <fullName evidence="3">Peptidase A2 domain-containing protein</fullName>
    </recommendedName>
</protein>
<dbReference type="InterPro" id="IPR001969">
    <property type="entry name" value="Aspartic_peptidase_AS"/>
</dbReference>